<organism evidence="2 3">
    <name type="scientific">Methylorubrum populi</name>
    <dbReference type="NCBI Taxonomy" id="223967"/>
    <lineage>
        <taxon>Bacteria</taxon>
        <taxon>Pseudomonadati</taxon>
        <taxon>Pseudomonadota</taxon>
        <taxon>Alphaproteobacteria</taxon>
        <taxon>Hyphomicrobiales</taxon>
        <taxon>Methylobacteriaceae</taxon>
        <taxon>Methylorubrum</taxon>
    </lineage>
</organism>
<dbReference type="AlphaFoldDB" id="A0A833J071"/>
<protein>
    <recommendedName>
        <fullName evidence="1">Phospholipase D-like domain-containing protein</fullName>
    </recommendedName>
</protein>
<proteinExistence type="predicted"/>
<dbReference type="CDD" id="cd09117">
    <property type="entry name" value="PLDc_Bfil_DEXD_like"/>
    <property type="match status" value="1"/>
</dbReference>
<evidence type="ECO:0000313" key="2">
    <source>
        <dbReference type="EMBL" id="KAB7782285.1"/>
    </source>
</evidence>
<evidence type="ECO:0000259" key="1">
    <source>
        <dbReference type="Pfam" id="PF13091"/>
    </source>
</evidence>
<dbReference type="Proteomes" id="UP000469949">
    <property type="component" value="Unassembled WGS sequence"/>
</dbReference>
<dbReference type="InterPro" id="IPR025202">
    <property type="entry name" value="PLD-like_dom"/>
</dbReference>
<sequence length="345" mass="37563">MIDSPIFLDGDDAAKRLRSLLARRDDASLGIAFWGAGALKGLGLDRRPAGVRTRILCDLFSGACNPGEIKKLLNAGCEIRTFDDFHSKLSVVGDVAVVGSSNASSNGLGFEGAKAAGNVEANALITEPTFVAEALQRFNLSWERATPVTATMADEVKPLWQQNNGRAQRQYVRTLLQVARAEPSRISKMVYVLGFVVAEVDQDAIDAFQAGPAATYATSKLAALEGEYPFYVNETDWRPEAGTIFVELTASKMRSKLRYGGIWRVREDGSVPIKPGADGKPRNLILCDELLDIDGWRLPKQEQSELSRLAGAYLTKHGLWDATKVEDDGSLIEMPLVEFLTKAAV</sequence>
<dbReference type="RefSeq" id="WP_152278757.1">
    <property type="nucleotide sequence ID" value="NZ_WEKV01000020.1"/>
</dbReference>
<dbReference type="Gene3D" id="3.30.870.10">
    <property type="entry name" value="Endonuclease Chain A"/>
    <property type="match status" value="1"/>
</dbReference>
<dbReference type="EMBL" id="WEKV01000020">
    <property type="protein sequence ID" value="KAB7782285.1"/>
    <property type="molecule type" value="Genomic_DNA"/>
</dbReference>
<dbReference type="SUPFAM" id="SSF56024">
    <property type="entry name" value="Phospholipase D/nuclease"/>
    <property type="match status" value="1"/>
</dbReference>
<comment type="caution">
    <text evidence="2">The sequence shown here is derived from an EMBL/GenBank/DDBJ whole genome shotgun (WGS) entry which is preliminary data.</text>
</comment>
<feature type="domain" description="Phospholipase D-like" evidence="1">
    <location>
        <begin position="50"/>
        <end position="142"/>
    </location>
</feature>
<gene>
    <name evidence="2" type="ORF">F8B43_5040</name>
</gene>
<accession>A0A833J071</accession>
<name>A0A833J071_9HYPH</name>
<evidence type="ECO:0000313" key="3">
    <source>
        <dbReference type="Proteomes" id="UP000469949"/>
    </source>
</evidence>
<dbReference type="Pfam" id="PF13091">
    <property type="entry name" value="PLDc_2"/>
    <property type="match status" value="1"/>
</dbReference>
<reference evidence="2 3" key="1">
    <citation type="submission" date="2019-10" db="EMBL/GenBank/DDBJ databases">
        <title>Draft Genome Sequence of the Caffeine Degrading Methylotroph Methylorubrum populi PINKEL.</title>
        <authorList>
            <person name="Dawson S.C."/>
            <person name="Zhang X."/>
            <person name="Wright M.E."/>
            <person name="Sharma G."/>
            <person name="Langner J.T."/>
            <person name="Ditty J.L."/>
            <person name="Subuyuj G.A."/>
        </authorList>
    </citation>
    <scope>NUCLEOTIDE SEQUENCE [LARGE SCALE GENOMIC DNA]</scope>
    <source>
        <strain evidence="2 3">Pinkel</strain>
    </source>
</reference>